<dbReference type="GO" id="GO:0020037">
    <property type="term" value="F:heme binding"/>
    <property type="evidence" value="ECO:0007669"/>
    <property type="project" value="InterPro"/>
</dbReference>
<feature type="transmembrane region" description="Helical" evidence="1">
    <location>
        <begin position="369"/>
        <end position="392"/>
    </location>
</feature>
<feature type="transmembrane region" description="Helical" evidence="1">
    <location>
        <begin position="23"/>
        <end position="43"/>
    </location>
</feature>
<keyword evidence="1" id="KW-0472">Membrane</keyword>
<keyword evidence="1" id="KW-1133">Transmembrane helix</keyword>
<accession>A0A6J6FCZ3</accession>
<evidence type="ECO:0000259" key="2">
    <source>
        <dbReference type="PROSITE" id="PS50855"/>
    </source>
</evidence>
<dbReference type="EMBL" id="CAFBOI010000013">
    <property type="protein sequence ID" value="CAB4972490.1"/>
    <property type="molecule type" value="Genomic_DNA"/>
</dbReference>
<dbReference type="EMBL" id="CAEZUF010000015">
    <property type="protein sequence ID" value="CAB4586751.1"/>
    <property type="molecule type" value="Genomic_DNA"/>
</dbReference>
<dbReference type="GO" id="GO:0022904">
    <property type="term" value="P:respiratory electron transport chain"/>
    <property type="evidence" value="ECO:0007669"/>
    <property type="project" value="TreeGrafter"/>
</dbReference>
<dbReference type="EMBL" id="CAFAAT010000033">
    <property type="protein sequence ID" value="CAB4803281.1"/>
    <property type="molecule type" value="Genomic_DNA"/>
</dbReference>
<feature type="transmembrane region" description="Helical" evidence="1">
    <location>
        <begin position="510"/>
        <end position="534"/>
    </location>
</feature>
<reference evidence="3" key="1">
    <citation type="submission" date="2020-05" db="EMBL/GenBank/DDBJ databases">
        <authorList>
            <person name="Chiriac C."/>
            <person name="Salcher M."/>
            <person name="Ghai R."/>
            <person name="Kavagutti S V."/>
        </authorList>
    </citation>
    <scope>NUCLEOTIDE SEQUENCE</scope>
</reference>
<evidence type="ECO:0000313" key="5">
    <source>
        <dbReference type="EMBL" id="CAB4783949.1"/>
    </source>
</evidence>
<dbReference type="Pfam" id="PF00115">
    <property type="entry name" value="COX1"/>
    <property type="match status" value="1"/>
</dbReference>
<dbReference type="InterPro" id="IPR036927">
    <property type="entry name" value="Cyt_c_oxase-like_su1_sf"/>
</dbReference>
<dbReference type="EMBL" id="CAFAAE010000008">
    <property type="protein sequence ID" value="CAB4783949.1"/>
    <property type="molecule type" value="Genomic_DNA"/>
</dbReference>
<feature type="transmembrane region" description="Helical" evidence="1">
    <location>
        <begin position="285"/>
        <end position="305"/>
    </location>
</feature>
<dbReference type="GO" id="GO:0009060">
    <property type="term" value="P:aerobic respiration"/>
    <property type="evidence" value="ECO:0007669"/>
    <property type="project" value="InterPro"/>
</dbReference>
<feature type="domain" description="Cytochrome oxidase subunit I profile" evidence="2">
    <location>
        <begin position="111"/>
        <end position="613"/>
    </location>
</feature>
<feature type="transmembrane region" description="Helical" evidence="1">
    <location>
        <begin position="164"/>
        <end position="185"/>
    </location>
</feature>
<proteinExistence type="predicted"/>
<keyword evidence="1" id="KW-0812">Transmembrane</keyword>
<evidence type="ECO:0000256" key="1">
    <source>
        <dbReference type="SAM" id="Phobius"/>
    </source>
</evidence>
<dbReference type="PROSITE" id="PS50855">
    <property type="entry name" value="COX1"/>
    <property type="match status" value="1"/>
</dbReference>
<feature type="transmembrane region" description="Helical" evidence="1">
    <location>
        <begin position="554"/>
        <end position="574"/>
    </location>
</feature>
<dbReference type="EMBL" id="CAFBNI010000009">
    <property type="protein sequence ID" value="CAB4938966.1"/>
    <property type="molecule type" value="Genomic_DNA"/>
</dbReference>
<evidence type="ECO:0000313" key="3">
    <source>
        <dbReference type="EMBL" id="CAB4586751.1"/>
    </source>
</evidence>
<feature type="transmembrane region" description="Helical" evidence="1">
    <location>
        <begin position="336"/>
        <end position="357"/>
    </location>
</feature>
<evidence type="ECO:0000313" key="4">
    <source>
        <dbReference type="EMBL" id="CAB4734315.1"/>
    </source>
</evidence>
<evidence type="ECO:0000313" key="8">
    <source>
        <dbReference type="EMBL" id="CAB4972490.1"/>
    </source>
</evidence>
<dbReference type="GO" id="GO:0016020">
    <property type="term" value="C:membrane"/>
    <property type="evidence" value="ECO:0007669"/>
    <property type="project" value="InterPro"/>
</dbReference>
<feature type="transmembrane region" description="Helical" evidence="1">
    <location>
        <begin position="412"/>
        <end position="429"/>
    </location>
</feature>
<dbReference type="PRINTS" id="PR01165">
    <property type="entry name" value="CYCOXIDASEI"/>
</dbReference>
<evidence type="ECO:0000313" key="6">
    <source>
        <dbReference type="EMBL" id="CAB4803281.1"/>
    </source>
</evidence>
<feature type="transmembrane region" description="Helical" evidence="1">
    <location>
        <begin position="63"/>
        <end position="90"/>
    </location>
</feature>
<dbReference type="GO" id="GO:0004129">
    <property type="term" value="F:cytochrome-c oxidase activity"/>
    <property type="evidence" value="ECO:0007669"/>
    <property type="project" value="InterPro"/>
</dbReference>
<dbReference type="Gene3D" id="1.20.210.10">
    <property type="entry name" value="Cytochrome c oxidase-like, subunit I domain"/>
    <property type="match status" value="1"/>
</dbReference>
<sequence>MTTTMDRTASAGHSAKSPLIEKLNVFTAFGLGIILAVVFYVLAAKLIPEDTDAMLIHTKHDQIILLAMIGWFIGFMVGIGALIGPFRWLLGKDLSHDENMFYAGKDLGTKRYFRYTTDHKVVGIQYLVTTMIIFGVGGILAMLIRTNLGNPEGGWIHPQAYNAIVGIHGIIMIVGTIIMITGPFGNFVMPIMIGARDMAFPRLNALSFWLIVAAIPPILSSFFLGGIMTGWTAYEPLASESPAGMDGYIMFICIFAISTMVAGANITATVVRMRARGMTWNRTPIFIYGVVASVALALPAFPVFFLSQIMSAFDRAMGTTFYNPAGGGSGWLYENLFWLMGHPEVYVILLPAIGALMEMAPVFTRRPLFSFNVAVMGIAGICGLSALVWAHHMYMSGWAPLLNGPFMLTTELISIPTGMLFLVLVGTLWRGRLWLTVPMASIYALLWNFMIGGITGIYLSDVPADGALHGTMFVTAHFHYTLMGAGLTGAVASLSYWFPKMTGRMLDRRLSWVSFWMVQIGFNVAFIGMFLVGLAGQPRRVEAYNAMFNRGNMVTTAGAYVIMTGMLILLFAVVDSWRNGIKASDNPWFAKTLEWSVPTPVPLENFATLPVVTTDAYGYGKAKS</sequence>
<feature type="transmembrane region" description="Helical" evidence="1">
    <location>
        <begin position="441"/>
        <end position="460"/>
    </location>
</feature>
<dbReference type="InterPro" id="IPR000883">
    <property type="entry name" value="Cyt_C_Oxase_1"/>
</dbReference>
<feature type="transmembrane region" description="Helical" evidence="1">
    <location>
        <begin position="206"/>
        <end position="228"/>
    </location>
</feature>
<dbReference type="GO" id="GO:0015990">
    <property type="term" value="P:electron transport coupled proton transport"/>
    <property type="evidence" value="ECO:0007669"/>
    <property type="project" value="TreeGrafter"/>
</dbReference>
<dbReference type="PANTHER" id="PTHR10422:SF18">
    <property type="entry name" value="CYTOCHROME C OXIDASE SUBUNIT 1"/>
    <property type="match status" value="1"/>
</dbReference>
<organism evidence="3">
    <name type="scientific">freshwater metagenome</name>
    <dbReference type="NCBI Taxonomy" id="449393"/>
    <lineage>
        <taxon>unclassified sequences</taxon>
        <taxon>metagenomes</taxon>
        <taxon>ecological metagenomes</taxon>
    </lineage>
</organism>
<evidence type="ECO:0000313" key="7">
    <source>
        <dbReference type="EMBL" id="CAB4938966.1"/>
    </source>
</evidence>
<dbReference type="EMBL" id="CAEZYX010000005">
    <property type="protein sequence ID" value="CAB4734315.1"/>
    <property type="molecule type" value="Genomic_DNA"/>
</dbReference>
<dbReference type="AlphaFoldDB" id="A0A6J6FCZ3"/>
<dbReference type="SUPFAM" id="SSF81442">
    <property type="entry name" value="Cytochrome c oxidase subunit I-like"/>
    <property type="match status" value="1"/>
</dbReference>
<name>A0A6J6FCZ3_9ZZZZ</name>
<feature type="transmembrane region" description="Helical" evidence="1">
    <location>
        <begin position="121"/>
        <end position="144"/>
    </location>
</feature>
<gene>
    <name evidence="3" type="ORF">UFOPK1791_00292</name>
    <name evidence="4" type="ORF">UFOPK2802_00092</name>
    <name evidence="5" type="ORF">UFOPK2982_00114</name>
    <name evidence="6" type="ORF">UFOPK3083_00478</name>
    <name evidence="7" type="ORF">UFOPK3783_00190</name>
    <name evidence="8" type="ORF">UFOPK3948_00233</name>
</gene>
<feature type="transmembrane region" description="Helical" evidence="1">
    <location>
        <begin position="248"/>
        <end position="273"/>
    </location>
</feature>
<dbReference type="InterPro" id="IPR023616">
    <property type="entry name" value="Cyt_c_oxase-like_su1_dom"/>
</dbReference>
<protein>
    <submittedName>
        <fullName evidence="3">Unannotated protein</fullName>
    </submittedName>
</protein>
<dbReference type="PANTHER" id="PTHR10422">
    <property type="entry name" value="CYTOCHROME C OXIDASE SUBUNIT 1"/>
    <property type="match status" value="1"/>
</dbReference>
<feature type="transmembrane region" description="Helical" evidence="1">
    <location>
        <begin position="480"/>
        <end position="498"/>
    </location>
</feature>